<reference evidence="1 2" key="1">
    <citation type="submission" date="2016-11" db="EMBL/GenBank/DDBJ databases">
        <title>Whole Genome Sequence of Listeria newyorkensis.</title>
        <authorList>
            <person name="Frink S."/>
            <person name="Morales C."/>
            <person name="Kiang D."/>
        </authorList>
    </citation>
    <scope>NUCLEOTIDE SEQUENCE [LARGE SCALE GENOMIC DNA]</scope>
    <source>
        <strain evidence="1 2">F1604011-044</strain>
    </source>
</reference>
<evidence type="ECO:0000313" key="2">
    <source>
        <dbReference type="Proteomes" id="UP000236500"/>
    </source>
</evidence>
<accession>A0ABX4XLF0</accession>
<evidence type="ECO:0000313" key="1">
    <source>
        <dbReference type="EMBL" id="PNP90643.1"/>
    </source>
</evidence>
<protein>
    <submittedName>
        <fullName evidence="1">Uncharacterized protein</fullName>
    </submittedName>
</protein>
<gene>
    <name evidence="1" type="ORF">BMT55_11740</name>
</gene>
<comment type="caution">
    <text evidence="1">The sequence shown here is derived from an EMBL/GenBank/DDBJ whole genome shotgun (WGS) entry which is preliminary data.</text>
</comment>
<keyword evidence="2" id="KW-1185">Reference proteome</keyword>
<name>A0ABX4XLF0_9LIST</name>
<organism evidence="1 2">
    <name type="scientific">Listeria newyorkensis</name>
    <dbReference type="NCBI Taxonomy" id="1497681"/>
    <lineage>
        <taxon>Bacteria</taxon>
        <taxon>Bacillati</taxon>
        <taxon>Bacillota</taxon>
        <taxon>Bacilli</taxon>
        <taxon>Bacillales</taxon>
        <taxon>Listeriaceae</taxon>
        <taxon>Listeria</taxon>
    </lineage>
</organism>
<proteinExistence type="predicted"/>
<sequence>MYTKNINNDGITVHFQPPTPEVHIIYKPIVGIKDAAFLADVSEKTFRDEHLLDLRLLETSAFKEGNRWKFETETLLEYLHLRACELRVSKGIYVTQ</sequence>
<dbReference type="EMBL" id="MPDH01000014">
    <property type="protein sequence ID" value="PNP90643.1"/>
    <property type="molecule type" value="Genomic_DNA"/>
</dbReference>
<dbReference type="Proteomes" id="UP000236500">
    <property type="component" value="Unassembled WGS sequence"/>
</dbReference>